<name>A0A100XAN2_MYCTH</name>
<dbReference type="OrthoDB" id="4750196at2"/>
<evidence type="ECO:0000256" key="1">
    <source>
        <dbReference type="SAM" id="MobiDB-lite"/>
    </source>
</evidence>
<evidence type="ECO:0000313" key="3">
    <source>
        <dbReference type="Proteomes" id="UP000069654"/>
    </source>
</evidence>
<protein>
    <submittedName>
        <fullName evidence="2">Uncharacterized protein</fullName>
    </submittedName>
</protein>
<dbReference type="RefSeq" id="WP_040546650.1">
    <property type="nucleotide sequence ID" value="NZ_BCTB01000001.1"/>
</dbReference>
<dbReference type="Proteomes" id="UP000069654">
    <property type="component" value="Unassembled WGS sequence"/>
</dbReference>
<sequence length="102" mass="10946">MSWLLVAFIPGLLMLATFGLERLEAGLVDDAAADHPVRAPQRNPTAGVEADRAAAAGPSTNGVSRTIVGWAADLDKPALPTRIYVHHQQKTSFQPPRHADRV</sequence>
<feature type="region of interest" description="Disordered" evidence="1">
    <location>
        <begin position="36"/>
        <end position="61"/>
    </location>
</feature>
<reference evidence="2 3" key="1">
    <citation type="journal article" date="2016" name="Genome Announc.">
        <title>Draft Genome Sequences of Five Rapidly Growing Mycobacterium Species, M. thermoresistibile, M. fortuitum subsp. acetamidolyticum, M. canariasense, M. brisbanense, and M. novocastrense.</title>
        <authorList>
            <person name="Katahira K."/>
            <person name="Ogura Y."/>
            <person name="Gotoh Y."/>
            <person name="Hayashi T."/>
        </authorList>
    </citation>
    <scope>NUCLEOTIDE SEQUENCE [LARGE SCALE GENOMIC DNA]</scope>
    <source>
        <strain evidence="2 3">JCM6362</strain>
    </source>
</reference>
<comment type="caution">
    <text evidence="2">The sequence shown here is derived from an EMBL/GenBank/DDBJ whole genome shotgun (WGS) entry which is preliminary data.</text>
</comment>
<dbReference type="EMBL" id="BCTB01000001">
    <property type="protein sequence ID" value="GAT13132.1"/>
    <property type="molecule type" value="Genomic_DNA"/>
</dbReference>
<accession>A0A100XAN2</accession>
<dbReference type="STRING" id="1797.RMCT_0104"/>
<evidence type="ECO:0000313" key="2">
    <source>
        <dbReference type="EMBL" id="GAT13132.1"/>
    </source>
</evidence>
<gene>
    <name evidence="2" type="ORF">RMCT_0104</name>
</gene>
<dbReference type="AlphaFoldDB" id="A0A100XAN2"/>
<reference evidence="3" key="2">
    <citation type="submission" date="2016-02" db="EMBL/GenBank/DDBJ databases">
        <title>Draft genome sequence of five rapidly growing Mycobacterium species.</title>
        <authorList>
            <person name="Katahira K."/>
            <person name="Gotou Y."/>
            <person name="Iida K."/>
            <person name="Ogura Y."/>
            <person name="Hayashi T."/>
        </authorList>
    </citation>
    <scope>NUCLEOTIDE SEQUENCE [LARGE SCALE GENOMIC DNA]</scope>
    <source>
        <strain evidence="3">JCM6362</strain>
    </source>
</reference>
<organism evidence="2 3">
    <name type="scientific">Mycolicibacterium thermoresistibile</name>
    <name type="common">Mycobacterium thermoresistibile</name>
    <dbReference type="NCBI Taxonomy" id="1797"/>
    <lineage>
        <taxon>Bacteria</taxon>
        <taxon>Bacillati</taxon>
        <taxon>Actinomycetota</taxon>
        <taxon>Actinomycetes</taxon>
        <taxon>Mycobacteriales</taxon>
        <taxon>Mycobacteriaceae</taxon>
        <taxon>Mycolicibacterium</taxon>
    </lineage>
</organism>
<proteinExistence type="predicted"/>